<dbReference type="AlphaFoldDB" id="A0A8H4VUH5"/>
<dbReference type="PANTHER" id="PTHR19302:SF70">
    <property type="entry name" value="GAMMA-TUBULIN COMPLEX COMPONENT 6"/>
    <property type="match status" value="1"/>
</dbReference>
<evidence type="ECO:0000256" key="4">
    <source>
        <dbReference type="ARBA" id="ARBA00023212"/>
    </source>
</evidence>
<dbReference type="PANTHER" id="PTHR19302">
    <property type="entry name" value="GAMMA TUBULIN COMPLEX PROTEIN"/>
    <property type="match status" value="1"/>
</dbReference>
<evidence type="ECO:0000313" key="8">
    <source>
        <dbReference type="Proteomes" id="UP000521872"/>
    </source>
</evidence>
<evidence type="ECO:0000256" key="2">
    <source>
        <dbReference type="ARBA" id="ARBA00022490"/>
    </source>
</evidence>
<dbReference type="GO" id="GO:0005816">
    <property type="term" value="C:spindle pole body"/>
    <property type="evidence" value="ECO:0007669"/>
    <property type="project" value="UniProtKB-ARBA"/>
</dbReference>
<dbReference type="Gene3D" id="1.20.120.1900">
    <property type="entry name" value="Gamma-tubulin complex, C-terminal domain"/>
    <property type="match status" value="1"/>
</dbReference>
<comment type="subcellular location">
    <subcellularLocation>
        <location evidence="5">Cytoplasm</location>
        <location evidence="5">Cytoskeleton</location>
        <location evidence="5">Microtubule organizing center</location>
    </subcellularLocation>
</comment>
<dbReference type="GO" id="GO:0005874">
    <property type="term" value="C:microtubule"/>
    <property type="evidence" value="ECO:0007669"/>
    <property type="project" value="UniProtKB-KW"/>
</dbReference>
<dbReference type="GO" id="GO:0007020">
    <property type="term" value="P:microtubule nucleation"/>
    <property type="evidence" value="ECO:0007669"/>
    <property type="project" value="InterPro"/>
</dbReference>
<name>A0A8H4VUH5_9AGAR</name>
<reference evidence="7 8" key="1">
    <citation type="submission" date="2019-12" db="EMBL/GenBank/DDBJ databases">
        <authorList>
            <person name="Floudas D."/>
            <person name="Bentzer J."/>
            <person name="Ahren D."/>
            <person name="Johansson T."/>
            <person name="Persson P."/>
            <person name="Tunlid A."/>
        </authorList>
    </citation>
    <scope>NUCLEOTIDE SEQUENCE [LARGE SCALE GENOMIC DNA]</scope>
    <source>
        <strain evidence="7 8">CBS 102.39</strain>
    </source>
</reference>
<dbReference type="GO" id="GO:0000278">
    <property type="term" value="P:mitotic cell cycle"/>
    <property type="evidence" value="ECO:0007669"/>
    <property type="project" value="TreeGrafter"/>
</dbReference>
<evidence type="ECO:0000256" key="5">
    <source>
        <dbReference type="RuleBase" id="RU363050"/>
    </source>
</evidence>
<dbReference type="GO" id="GO:0051225">
    <property type="term" value="P:spindle assembly"/>
    <property type="evidence" value="ECO:0007669"/>
    <property type="project" value="TreeGrafter"/>
</dbReference>
<gene>
    <name evidence="7" type="ORF">D9613_000179</name>
</gene>
<protein>
    <recommendedName>
        <fullName evidence="5">Spindle pole body component</fullName>
    </recommendedName>
</protein>
<evidence type="ECO:0000313" key="7">
    <source>
        <dbReference type="EMBL" id="KAF4620414.1"/>
    </source>
</evidence>
<sequence length="965" mass="108950">MFSQWHTTGSAPAEMDFSSHNFEMPPALEDLPRITPFFFVPPLENKPQNPIMESLKLEKMNTNLPPRPVPLKQLPDELEALTQDFIQNGLESLSLNKGLLGSIKRDFYEHKQNGLLSWDKLRPSYRSGASRTPFISEQGDLLSTAVRTHAQPRLYDALDSTVHITQKMLLLSLKLTVLGLNSPYYVWEPSTERFVQNGGCGEKSKGNILIHGKDEIGSLLRRLEIFLAELREKSAREGPTVHALAHSISTSLDYIRDCITKCPPTVDDINANAGDFPLQEIWSRYAVYEELLGALTDLYGRSWEHIPDTYLLLDFTSIAILSRIYEHLSAHFDRQSSKVVRAVFAFILTNASKQYLQDVASSVGFGNQVSRRKSSRNTKGQNDFDMDEDEGQEEDLFELLGGIETSFPAFFPRKVLQILPAAQKSLVLLQIAKEDHPLLSNPTGNLSVRWLWSTDEIWASWNETPLPKISSPQSSACSVTSPTSTTRYPTEFLDFRKFDLEPGSATSGDFLKPESDSFLKLSRFVETFPDTLPPIAPTLSELTSLVFKDLMKHSSLLSSSLLSIYIDSPGILNFRSHLLILRSFLLLSLPSFKSRMLSALFSDAGEFGSEKSAHSLSINRRSKKSIKERTQPWAVGLSLDLLERETWPPVGSDLSFFLRTVIVDSLKSRPDIIEDQKRDLVLEEAAWRLGFAIRDLPTGSGRDKWLDPLCIESLDFLYMDYKPPRPLEILISYDILSKYQRMFTFILRLLRVECALKSLFRMSTHRTIADFLFPTLTQSRKLLLHFRFVAQAFVSSLSGYVYETAIGGNFEPFLERLSSDSDASNEGYNQFNDVFELADRHSAVLDDILSACLLRSGQRGVGDLLRHCLEIVLEFTIVVGELHRGRIQEYQAAPMIEELHQKFCAKMTALTRVLKGIVEKGPSSSSSPLFIAPSDGGHRPTGGLEALHHLLLRIDLRDWWNRPTA</sequence>
<dbReference type="InterPro" id="IPR040457">
    <property type="entry name" value="GCP_C"/>
</dbReference>
<comment type="similarity">
    <text evidence="1 5">Belongs to the TUBGCP family.</text>
</comment>
<dbReference type="GO" id="GO:0000930">
    <property type="term" value="C:gamma-tubulin complex"/>
    <property type="evidence" value="ECO:0007669"/>
    <property type="project" value="TreeGrafter"/>
</dbReference>
<comment type="caution">
    <text evidence="7">The sequence shown here is derived from an EMBL/GenBank/DDBJ whole genome shotgun (WGS) entry which is preliminary data.</text>
</comment>
<dbReference type="InterPro" id="IPR007259">
    <property type="entry name" value="GCP"/>
</dbReference>
<evidence type="ECO:0000256" key="3">
    <source>
        <dbReference type="ARBA" id="ARBA00022701"/>
    </source>
</evidence>
<evidence type="ECO:0000256" key="1">
    <source>
        <dbReference type="ARBA" id="ARBA00010337"/>
    </source>
</evidence>
<accession>A0A8H4VUH5</accession>
<dbReference type="EMBL" id="JAACJL010000015">
    <property type="protein sequence ID" value="KAF4620414.1"/>
    <property type="molecule type" value="Genomic_DNA"/>
</dbReference>
<dbReference type="GO" id="GO:0031122">
    <property type="term" value="P:cytoplasmic microtubule organization"/>
    <property type="evidence" value="ECO:0007669"/>
    <property type="project" value="TreeGrafter"/>
</dbReference>
<organism evidence="7 8">
    <name type="scientific">Agrocybe pediades</name>
    <dbReference type="NCBI Taxonomy" id="84607"/>
    <lineage>
        <taxon>Eukaryota</taxon>
        <taxon>Fungi</taxon>
        <taxon>Dikarya</taxon>
        <taxon>Basidiomycota</taxon>
        <taxon>Agaricomycotina</taxon>
        <taxon>Agaricomycetes</taxon>
        <taxon>Agaricomycetidae</taxon>
        <taxon>Agaricales</taxon>
        <taxon>Agaricineae</taxon>
        <taxon>Strophariaceae</taxon>
        <taxon>Agrocybe</taxon>
    </lineage>
</organism>
<proteinExistence type="inferred from homology"/>
<keyword evidence="8" id="KW-1185">Reference proteome</keyword>
<evidence type="ECO:0000259" key="6">
    <source>
        <dbReference type="Pfam" id="PF04130"/>
    </source>
</evidence>
<dbReference type="GO" id="GO:0051011">
    <property type="term" value="F:microtubule minus-end binding"/>
    <property type="evidence" value="ECO:0007669"/>
    <property type="project" value="TreeGrafter"/>
</dbReference>
<dbReference type="GO" id="GO:0043015">
    <property type="term" value="F:gamma-tubulin binding"/>
    <property type="evidence" value="ECO:0007669"/>
    <property type="project" value="InterPro"/>
</dbReference>
<dbReference type="GO" id="GO:0000922">
    <property type="term" value="C:spindle pole"/>
    <property type="evidence" value="ECO:0007669"/>
    <property type="project" value="InterPro"/>
</dbReference>
<dbReference type="InterPro" id="IPR042241">
    <property type="entry name" value="GCP_C_sf"/>
</dbReference>
<dbReference type="Pfam" id="PF04130">
    <property type="entry name" value="GCP_C_terminal"/>
    <property type="match status" value="1"/>
</dbReference>
<dbReference type="GO" id="GO:0051321">
    <property type="term" value="P:meiotic cell cycle"/>
    <property type="evidence" value="ECO:0007669"/>
    <property type="project" value="TreeGrafter"/>
</dbReference>
<keyword evidence="3 5" id="KW-0493">Microtubule</keyword>
<keyword evidence="4 5" id="KW-0206">Cytoskeleton</keyword>
<dbReference type="Proteomes" id="UP000521872">
    <property type="component" value="Unassembled WGS sequence"/>
</dbReference>
<feature type="domain" description="Gamma tubulin complex component C-terminal" evidence="6">
    <location>
        <begin position="575"/>
        <end position="960"/>
    </location>
</feature>
<keyword evidence="2 5" id="KW-0963">Cytoplasm</keyword>